<dbReference type="CDD" id="cd05379">
    <property type="entry name" value="CAP_bacterial"/>
    <property type="match status" value="1"/>
</dbReference>
<organism evidence="1 2">
    <name type="scientific">Sporocytophaga myxococcoides</name>
    <dbReference type="NCBI Taxonomy" id="153721"/>
    <lineage>
        <taxon>Bacteria</taxon>
        <taxon>Pseudomonadati</taxon>
        <taxon>Bacteroidota</taxon>
        <taxon>Cytophagia</taxon>
        <taxon>Cytophagales</taxon>
        <taxon>Cytophagaceae</taxon>
        <taxon>Sporocytophaga</taxon>
    </lineage>
</organism>
<evidence type="ECO:0000313" key="2">
    <source>
        <dbReference type="Proteomes" id="UP000030185"/>
    </source>
</evidence>
<dbReference type="eggNOG" id="COG2340">
    <property type="taxonomic scope" value="Bacteria"/>
</dbReference>
<dbReference type="AlphaFoldDB" id="A0A098LDU3"/>
<evidence type="ECO:0008006" key="3">
    <source>
        <dbReference type="Google" id="ProtNLM"/>
    </source>
</evidence>
<proteinExistence type="predicted"/>
<gene>
    <name evidence="1" type="ORF">MYP_1860</name>
</gene>
<accession>A0A098LDU3</accession>
<dbReference type="EMBL" id="BBLT01000003">
    <property type="protein sequence ID" value="GAL84632.1"/>
    <property type="molecule type" value="Genomic_DNA"/>
</dbReference>
<name>A0A098LDU3_9BACT</name>
<sequence length="168" mass="18883">MAMANTAKDIGYLSQVEKDVFLSLNLARLYPAKFADLEVEHYTPPAKYGDYLKNSPYVKSLLKELRKMEPLSPVFADEEMYKEALCLVKEQAKSGKMGHERKRCQLTYKGECCSYGMDTGRDIVMQLLIDEKIKSLGHRKICLGNLTKLGTAIGSHPKTGTCAVLDFH</sequence>
<evidence type="ECO:0000313" key="1">
    <source>
        <dbReference type="EMBL" id="GAL84632.1"/>
    </source>
</evidence>
<dbReference type="Proteomes" id="UP000030185">
    <property type="component" value="Unassembled WGS sequence"/>
</dbReference>
<keyword evidence="2" id="KW-1185">Reference proteome</keyword>
<protein>
    <recommendedName>
        <fullName evidence="3">SCP domain-containing protein</fullName>
    </recommendedName>
</protein>
<reference evidence="1 2" key="1">
    <citation type="submission" date="2014-09" db="EMBL/GenBank/DDBJ databases">
        <title>Sporocytophaga myxococcoides PG-01 genome sequencing.</title>
        <authorList>
            <person name="Liu L."/>
            <person name="Gao P.J."/>
            <person name="Chen G.J."/>
            <person name="Wang L.S."/>
        </authorList>
    </citation>
    <scope>NUCLEOTIDE SEQUENCE [LARGE SCALE GENOMIC DNA]</scope>
    <source>
        <strain evidence="1 2">PG-01</strain>
    </source>
</reference>
<comment type="caution">
    <text evidence="1">The sequence shown here is derived from an EMBL/GenBank/DDBJ whole genome shotgun (WGS) entry which is preliminary data.</text>
</comment>
<dbReference type="STRING" id="153721.MYP_1860"/>